<dbReference type="Proteomes" id="UP000239866">
    <property type="component" value="Unassembled WGS sequence"/>
</dbReference>
<organism evidence="2 3">
    <name type="scientific">Marinobacter fuscus</name>
    <dbReference type="NCBI Taxonomy" id="2109942"/>
    <lineage>
        <taxon>Bacteria</taxon>
        <taxon>Pseudomonadati</taxon>
        <taxon>Pseudomonadota</taxon>
        <taxon>Gammaproteobacteria</taxon>
        <taxon>Pseudomonadales</taxon>
        <taxon>Marinobacteraceae</taxon>
        <taxon>Marinobacter</taxon>
    </lineage>
</organism>
<dbReference type="OrthoDB" id="9182105at2"/>
<feature type="transmembrane region" description="Helical" evidence="1">
    <location>
        <begin position="50"/>
        <end position="72"/>
    </location>
</feature>
<dbReference type="EMBL" id="PXNP01000043">
    <property type="protein sequence ID" value="PSF09216.1"/>
    <property type="molecule type" value="Genomic_DNA"/>
</dbReference>
<gene>
    <name evidence="2" type="ORF">C7H09_08085</name>
</gene>
<protein>
    <submittedName>
        <fullName evidence="2">Uncharacterized protein</fullName>
    </submittedName>
</protein>
<proteinExistence type="predicted"/>
<keyword evidence="1" id="KW-1133">Transmembrane helix</keyword>
<dbReference type="AlphaFoldDB" id="A0A2T1KGG2"/>
<evidence type="ECO:0000313" key="3">
    <source>
        <dbReference type="Proteomes" id="UP000239866"/>
    </source>
</evidence>
<evidence type="ECO:0000256" key="1">
    <source>
        <dbReference type="SAM" id="Phobius"/>
    </source>
</evidence>
<reference evidence="2 3" key="1">
    <citation type="submission" date="2018-03" db="EMBL/GenBank/DDBJ databases">
        <title>Marinobacter brunus sp. nov., a marine bacterium of Gamma-proteobacteria isolated from the surface seawater of the South China Sea.</title>
        <authorList>
            <person name="Cheng H."/>
            <person name="Wu Y.-H."/>
            <person name="Xamxidin M."/>
            <person name="Xu X.-W."/>
        </authorList>
    </citation>
    <scope>NUCLEOTIDE SEQUENCE [LARGE SCALE GENOMIC DNA]</scope>
    <source>
        <strain evidence="2 3">NH169-3</strain>
    </source>
</reference>
<name>A0A2T1KGG2_9GAMM</name>
<keyword evidence="1" id="KW-0812">Transmembrane</keyword>
<dbReference type="RefSeq" id="WP_106762063.1">
    <property type="nucleotide sequence ID" value="NZ_PXNP01000043.1"/>
</dbReference>
<accession>A0A2T1KGG2</accession>
<evidence type="ECO:0000313" key="2">
    <source>
        <dbReference type="EMBL" id="PSF09216.1"/>
    </source>
</evidence>
<sequence length="159" mass="17762">MGDVSLSLPVIIDQNVVLTEQEAKEVFIFFWPERKHAIEGMTINLDAKRYAQALLIVAVDASYLIGFIDILINAIIRKKPGASVQALVKKISRKYVKHWWNYASEEDLGDAKVYDSVRATIALKQKSRFEMLLAGIVSLPRKLPSFATSGLSAGNLVWV</sequence>
<keyword evidence="1" id="KW-0472">Membrane</keyword>
<comment type="caution">
    <text evidence="2">The sequence shown here is derived from an EMBL/GenBank/DDBJ whole genome shotgun (WGS) entry which is preliminary data.</text>
</comment>
<keyword evidence="3" id="KW-1185">Reference proteome</keyword>